<evidence type="ECO:0000256" key="4">
    <source>
        <dbReference type="ARBA" id="ARBA00023136"/>
    </source>
</evidence>
<keyword evidence="7" id="KW-0997">Cell inner membrane</keyword>
<evidence type="ECO:0000256" key="7">
    <source>
        <dbReference type="HAMAP-Rule" id="MF_02065"/>
    </source>
</evidence>
<proteinExistence type="inferred from homology"/>
<keyword evidence="6 7" id="KW-0961">Cell wall biogenesis/degradation</keyword>
<keyword evidence="2 7" id="KW-0812">Transmembrane</keyword>
<keyword evidence="4 7" id="KW-0472">Membrane</keyword>
<feature type="region of interest" description="Disordered" evidence="8">
    <location>
        <begin position="355"/>
        <end position="465"/>
    </location>
</feature>
<dbReference type="HAMAP" id="MF_02065">
    <property type="entry name" value="MltG"/>
    <property type="match status" value="1"/>
</dbReference>
<keyword evidence="1 7" id="KW-1003">Cell membrane</keyword>
<feature type="compositionally biased region" description="Basic and acidic residues" evidence="8">
    <location>
        <begin position="355"/>
        <end position="364"/>
    </location>
</feature>
<dbReference type="Gene3D" id="3.30.1490.480">
    <property type="entry name" value="Endolytic murein transglycosylase"/>
    <property type="match status" value="1"/>
</dbReference>
<comment type="similarity">
    <text evidence="7">Belongs to the transglycosylase MltG family.</text>
</comment>
<evidence type="ECO:0000313" key="9">
    <source>
        <dbReference type="EMBL" id="MFC5392286.1"/>
    </source>
</evidence>
<feature type="region of interest" description="Disordered" evidence="8">
    <location>
        <begin position="1"/>
        <end position="32"/>
    </location>
</feature>
<dbReference type="Proteomes" id="UP001596104">
    <property type="component" value="Unassembled WGS sequence"/>
</dbReference>
<evidence type="ECO:0000313" key="10">
    <source>
        <dbReference type="Proteomes" id="UP001596104"/>
    </source>
</evidence>
<feature type="transmembrane region" description="Helical" evidence="7">
    <location>
        <begin position="36"/>
        <end position="61"/>
    </location>
</feature>
<dbReference type="PANTHER" id="PTHR30518">
    <property type="entry name" value="ENDOLYTIC MUREIN TRANSGLYCOSYLASE"/>
    <property type="match status" value="1"/>
</dbReference>
<gene>
    <name evidence="7 9" type="primary">mltG</name>
    <name evidence="9" type="ORF">ACFPPC_06465</name>
</gene>
<dbReference type="PANTHER" id="PTHR30518:SF2">
    <property type="entry name" value="ENDOLYTIC MUREIN TRANSGLYCOSYLASE"/>
    <property type="match status" value="1"/>
</dbReference>
<keyword evidence="10" id="KW-1185">Reference proteome</keyword>
<comment type="caution">
    <text evidence="9">The sequence shown here is derived from an EMBL/GenBank/DDBJ whole genome shotgun (WGS) entry which is preliminary data.</text>
</comment>
<accession>A0ABW0H5B5</accession>
<evidence type="ECO:0000256" key="5">
    <source>
        <dbReference type="ARBA" id="ARBA00023239"/>
    </source>
</evidence>
<sequence>MSQPPRVAPRSPNEALKPVAPPAPPPKQRKRRRSPFIALLSGLFTTVLVLAGAVGGGIAYLDSRSKAPGPLAADRVLIIPKENGVTEIADLLQREGLIEHPWAFKIAAYTSGKAASLKAGEYLFKARASQKDILDVIAEGKAVEHSITIPEGLTSEQIIARLQQNDLLAGDVIQVPREGQILPDTYKFQRGSTRQAIVDRMTREQRRILNEVWAKRPADLPIKTPQELVILASIVEKETGRADERPRVAGVFINRLNRKMKLQSDPTIVYGLVGGKGTLGRGISRPEITQATPYNTYVIDGLPPGPIANPGRAALEAVVNHSRTKDLYFVADGSGGHAFAETLEQHNRNVARWRQVESARRESGKPPADGGVDRAEPPPGPDQRTEAPGAGRPDNQAADQSEPETYPVPGNRRAAAGQPVQAGAASGLAGTRARAFDASEGTARDPLLNKSFDLNSPKQVPQLKP</sequence>
<dbReference type="Gene3D" id="3.30.160.60">
    <property type="entry name" value="Classic Zinc Finger"/>
    <property type="match status" value="1"/>
</dbReference>
<dbReference type="CDD" id="cd08010">
    <property type="entry name" value="MltG_like"/>
    <property type="match status" value="1"/>
</dbReference>
<comment type="subcellular location">
    <subcellularLocation>
        <location evidence="7">Cell inner membrane</location>
        <topology evidence="7">Single-pass membrane protein</topology>
    </subcellularLocation>
</comment>
<dbReference type="EMBL" id="JBHSLV010000009">
    <property type="protein sequence ID" value="MFC5392286.1"/>
    <property type="molecule type" value="Genomic_DNA"/>
</dbReference>
<dbReference type="EC" id="4.2.2.29" evidence="7"/>
<dbReference type="RefSeq" id="WP_377007031.1">
    <property type="nucleotide sequence ID" value="NZ_JBHSLV010000009.1"/>
</dbReference>
<evidence type="ECO:0000256" key="2">
    <source>
        <dbReference type="ARBA" id="ARBA00022692"/>
    </source>
</evidence>
<feature type="compositionally biased region" description="Low complexity" evidence="8">
    <location>
        <begin position="414"/>
        <end position="425"/>
    </location>
</feature>
<dbReference type="InterPro" id="IPR003770">
    <property type="entry name" value="MLTG-like"/>
</dbReference>
<evidence type="ECO:0000256" key="8">
    <source>
        <dbReference type="SAM" id="MobiDB-lite"/>
    </source>
</evidence>
<keyword evidence="3 7" id="KW-1133">Transmembrane helix</keyword>
<name>A0ABW0H5B5_9HYPH</name>
<reference evidence="10" key="1">
    <citation type="journal article" date="2019" name="Int. J. Syst. Evol. Microbiol.">
        <title>The Global Catalogue of Microorganisms (GCM) 10K type strain sequencing project: providing services to taxonomists for standard genome sequencing and annotation.</title>
        <authorList>
            <consortium name="The Broad Institute Genomics Platform"/>
            <consortium name="The Broad Institute Genome Sequencing Center for Infectious Disease"/>
            <person name="Wu L."/>
            <person name="Ma J."/>
        </authorList>
    </citation>
    <scope>NUCLEOTIDE SEQUENCE [LARGE SCALE GENOMIC DNA]</scope>
    <source>
        <strain evidence="10">CGMCC 1.16326</strain>
    </source>
</reference>
<keyword evidence="5 7" id="KW-0456">Lyase</keyword>
<protein>
    <recommendedName>
        <fullName evidence="7">Endolytic murein transglycosylase</fullName>
        <ecNumber evidence="7">4.2.2.29</ecNumber>
    </recommendedName>
    <alternativeName>
        <fullName evidence="7">Peptidoglycan lytic transglycosylase</fullName>
    </alternativeName>
    <alternativeName>
        <fullName evidence="7">Peptidoglycan polymerization terminase</fullName>
    </alternativeName>
</protein>
<evidence type="ECO:0000256" key="3">
    <source>
        <dbReference type="ARBA" id="ARBA00022989"/>
    </source>
</evidence>
<comment type="catalytic activity">
    <reaction evidence="7">
        <text>a peptidoglycan chain = a peptidoglycan chain with N-acetyl-1,6-anhydromuramyl-[peptide] at the reducing end + a peptidoglycan chain with N-acetylglucosamine at the non-reducing end.</text>
        <dbReference type="EC" id="4.2.2.29"/>
    </reaction>
</comment>
<dbReference type="NCBIfam" id="TIGR00247">
    <property type="entry name" value="endolytic transglycosylase MltG"/>
    <property type="match status" value="1"/>
</dbReference>
<feature type="site" description="Important for catalytic activity" evidence="7">
    <location>
        <position position="238"/>
    </location>
</feature>
<evidence type="ECO:0000256" key="1">
    <source>
        <dbReference type="ARBA" id="ARBA00022475"/>
    </source>
</evidence>
<organism evidence="9 10">
    <name type="scientific">Bosea vestrisii</name>
    <dbReference type="NCBI Taxonomy" id="151416"/>
    <lineage>
        <taxon>Bacteria</taxon>
        <taxon>Pseudomonadati</taxon>
        <taxon>Pseudomonadota</taxon>
        <taxon>Alphaproteobacteria</taxon>
        <taxon>Hyphomicrobiales</taxon>
        <taxon>Boseaceae</taxon>
        <taxon>Bosea</taxon>
    </lineage>
</organism>
<dbReference type="Pfam" id="PF02618">
    <property type="entry name" value="YceG"/>
    <property type="match status" value="1"/>
</dbReference>
<evidence type="ECO:0000256" key="6">
    <source>
        <dbReference type="ARBA" id="ARBA00023316"/>
    </source>
</evidence>
<comment type="function">
    <text evidence="7">Functions as a peptidoglycan terminase that cleaves nascent peptidoglycan strands endolytically to terminate their elongation.</text>
</comment>